<dbReference type="PANTHER" id="PTHR48094">
    <property type="entry name" value="PROTEIN/NUCLEIC ACID DEGLYCASE DJ-1-RELATED"/>
    <property type="match status" value="1"/>
</dbReference>
<name>A0A972K639_9BACL</name>
<proteinExistence type="predicted"/>
<reference evidence="2" key="1">
    <citation type="submission" date="2019-10" db="EMBL/GenBank/DDBJ databases">
        <title>Description of Paenibacillus glebae sp. nov.</title>
        <authorList>
            <person name="Carlier A."/>
            <person name="Qi S."/>
        </authorList>
    </citation>
    <scope>NUCLEOTIDE SEQUENCE</scope>
    <source>
        <strain evidence="2">LMG 31456</strain>
    </source>
</reference>
<organism evidence="2 3">
    <name type="scientific">Paenibacillus foliorum</name>
    <dbReference type="NCBI Taxonomy" id="2654974"/>
    <lineage>
        <taxon>Bacteria</taxon>
        <taxon>Bacillati</taxon>
        <taxon>Bacillota</taxon>
        <taxon>Bacilli</taxon>
        <taxon>Bacillales</taxon>
        <taxon>Paenibacillaceae</taxon>
        <taxon>Paenibacillus</taxon>
    </lineage>
</organism>
<dbReference type="EMBL" id="WHOD01000121">
    <property type="protein sequence ID" value="NOU97732.1"/>
    <property type="molecule type" value="Genomic_DNA"/>
</dbReference>
<keyword evidence="3" id="KW-1185">Reference proteome</keyword>
<keyword evidence="2" id="KW-0315">Glutamine amidotransferase</keyword>
<dbReference type="Pfam" id="PF01965">
    <property type="entry name" value="DJ-1_PfpI"/>
    <property type="match status" value="1"/>
</dbReference>
<dbReference type="InterPro" id="IPR029062">
    <property type="entry name" value="Class_I_gatase-like"/>
</dbReference>
<evidence type="ECO:0000313" key="3">
    <source>
        <dbReference type="Proteomes" id="UP000641588"/>
    </source>
</evidence>
<sequence>MKEVVLIVLTDGFADWEASYVSAEINKPDSKYIIKTVAIDKEPKVSMGGLQVLPHYSLNEFASITSVAMLIIPGGTGWRERQNQQLSGLVKNCFQNKIPIAAICDATTFLGNNGFLDNHKHTGNTLPYLKQGAPHYRGEAYYVNAQSVSDSFLITANGSAAIEFSKHILEKLGILEGEQLEQWYDIYKKGYLPA</sequence>
<gene>
    <name evidence="2" type="ORF">GC093_31555</name>
</gene>
<evidence type="ECO:0000313" key="2">
    <source>
        <dbReference type="EMBL" id="NOU97732.1"/>
    </source>
</evidence>
<accession>A0A972K639</accession>
<dbReference type="InterPro" id="IPR050325">
    <property type="entry name" value="Prot/Nucl_acid_deglycase"/>
</dbReference>
<dbReference type="PANTHER" id="PTHR48094:SF19">
    <property type="entry name" value="DJ-1_PFPI DOMAIN-CONTAINING PROTEIN"/>
    <property type="match status" value="1"/>
</dbReference>
<comment type="caution">
    <text evidence="2">The sequence shown here is derived from an EMBL/GenBank/DDBJ whole genome shotgun (WGS) entry which is preliminary data.</text>
</comment>
<dbReference type="SUPFAM" id="SSF52317">
    <property type="entry name" value="Class I glutamine amidotransferase-like"/>
    <property type="match status" value="1"/>
</dbReference>
<dbReference type="Proteomes" id="UP000641588">
    <property type="component" value="Unassembled WGS sequence"/>
</dbReference>
<dbReference type="AlphaFoldDB" id="A0A972K639"/>
<dbReference type="CDD" id="cd03140">
    <property type="entry name" value="GATase1_PfpI_3"/>
    <property type="match status" value="1"/>
</dbReference>
<evidence type="ECO:0000259" key="1">
    <source>
        <dbReference type="Pfam" id="PF01965"/>
    </source>
</evidence>
<protein>
    <submittedName>
        <fullName evidence="2">Glutamine amidotransferase</fullName>
    </submittedName>
</protein>
<dbReference type="InterPro" id="IPR002818">
    <property type="entry name" value="DJ-1/PfpI"/>
</dbReference>
<dbReference type="Gene3D" id="3.40.50.880">
    <property type="match status" value="1"/>
</dbReference>
<dbReference type="GO" id="GO:0005737">
    <property type="term" value="C:cytoplasm"/>
    <property type="evidence" value="ECO:0007669"/>
    <property type="project" value="TreeGrafter"/>
</dbReference>
<feature type="domain" description="DJ-1/PfpI" evidence="1">
    <location>
        <begin position="5"/>
        <end position="170"/>
    </location>
</feature>